<dbReference type="PROSITE" id="PS50110">
    <property type="entry name" value="RESPONSE_REGULATORY"/>
    <property type="match status" value="1"/>
</dbReference>
<accession>A0A645CUD2</accession>
<dbReference type="SUPFAM" id="SSF46894">
    <property type="entry name" value="C-terminal effector domain of the bipartite response regulators"/>
    <property type="match status" value="1"/>
</dbReference>
<proteinExistence type="predicted"/>
<dbReference type="PANTHER" id="PTHR43214">
    <property type="entry name" value="TWO-COMPONENT RESPONSE REGULATOR"/>
    <property type="match status" value="1"/>
</dbReference>
<evidence type="ECO:0000259" key="3">
    <source>
        <dbReference type="PROSITE" id="PS50043"/>
    </source>
</evidence>
<dbReference type="InterPro" id="IPR016032">
    <property type="entry name" value="Sig_transdc_resp-reg_C-effctor"/>
</dbReference>
<name>A0A645CUD2_9ZZZZ</name>
<evidence type="ECO:0000259" key="4">
    <source>
        <dbReference type="PROSITE" id="PS50110"/>
    </source>
</evidence>
<gene>
    <name evidence="5" type="primary">liaR_12</name>
    <name evidence="5" type="ORF">SDC9_127776</name>
</gene>
<keyword evidence="2" id="KW-0238">DNA-binding</keyword>
<dbReference type="SMART" id="SM00448">
    <property type="entry name" value="REC"/>
    <property type="match status" value="1"/>
</dbReference>
<dbReference type="CDD" id="cd17535">
    <property type="entry name" value="REC_NarL-like"/>
    <property type="match status" value="1"/>
</dbReference>
<dbReference type="Pfam" id="PF00072">
    <property type="entry name" value="Response_reg"/>
    <property type="match status" value="1"/>
</dbReference>
<feature type="domain" description="HTH luxR-type" evidence="3">
    <location>
        <begin position="146"/>
        <end position="211"/>
    </location>
</feature>
<dbReference type="InterPro" id="IPR000792">
    <property type="entry name" value="Tscrpt_reg_LuxR_C"/>
</dbReference>
<dbReference type="SMART" id="SM00421">
    <property type="entry name" value="HTH_LUXR"/>
    <property type="match status" value="1"/>
</dbReference>
<comment type="caution">
    <text evidence="5">The sequence shown here is derived from an EMBL/GenBank/DDBJ whole genome shotgun (WGS) entry which is preliminary data.</text>
</comment>
<evidence type="ECO:0000313" key="5">
    <source>
        <dbReference type="EMBL" id="MPM80726.1"/>
    </source>
</evidence>
<evidence type="ECO:0000256" key="2">
    <source>
        <dbReference type="ARBA" id="ARBA00023125"/>
    </source>
</evidence>
<dbReference type="InterPro" id="IPR058245">
    <property type="entry name" value="NreC/VraR/RcsB-like_REC"/>
</dbReference>
<protein>
    <submittedName>
        <fullName evidence="5">Transcriptional regulatory protein LiaR</fullName>
    </submittedName>
</protein>
<dbReference type="SUPFAM" id="SSF52172">
    <property type="entry name" value="CheY-like"/>
    <property type="match status" value="1"/>
</dbReference>
<dbReference type="GO" id="GO:0006355">
    <property type="term" value="P:regulation of DNA-templated transcription"/>
    <property type="evidence" value="ECO:0007669"/>
    <property type="project" value="InterPro"/>
</dbReference>
<dbReference type="InterPro" id="IPR001789">
    <property type="entry name" value="Sig_transdc_resp-reg_receiver"/>
</dbReference>
<dbReference type="PROSITE" id="PS00622">
    <property type="entry name" value="HTH_LUXR_1"/>
    <property type="match status" value="1"/>
</dbReference>
<dbReference type="GO" id="GO:0003677">
    <property type="term" value="F:DNA binding"/>
    <property type="evidence" value="ECO:0007669"/>
    <property type="project" value="UniProtKB-KW"/>
</dbReference>
<dbReference type="InterPro" id="IPR039420">
    <property type="entry name" value="WalR-like"/>
</dbReference>
<dbReference type="Gene3D" id="3.40.50.2300">
    <property type="match status" value="1"/>
</dbReference>
<dbReference type="Pfam" id="PF00196">
    <property type="entry name" value="GerE"/>
    <property type="match status" value="1"/>
</dbReference>
<reference evidence="5" key="1">
    <citation type="submission" date="2019-08" db="EMBL/GenBank/DDBJ databases">
        <authorList>
            <person name="Kucharzyk K."/>
            <person name="Murdoch R.W."/>
            <person name="Higgins S."/>
            <person name="Loffler F."/>
        </authorList>
    </citation>
    <scope>NUCLEOTIDE SEQUENCE</scope>
</reference>
<dbReference type="EMBL" id="VSSQ01030264">
    <property type="protein sequence ID" value="MPM80726.1"/>
    <property type="molecule type" value="Genomic_DNA"/>
</dbReference>
<dbReference type="InterPro" id="IPR011006">
    <property type="entry name" value="CheY-like_superfamily"/>
</dbReference>
<dbReference type="PANTHER" id="PTHR43214:SF37">
    <property type="entry name" value="TRANSCRIPTIONAL REGULATORY PROTEIN YDFI"/>
    <property type="match status" value="1"/>
</dbReference>
<dbReference type="PROSITE" id="PS50043">
    <property type="entry name" value="HTH_LUXR_2"/>
    <property type="match status" value="1"/>
</dbReference>
<keyword evidence="1" id="KW-0597">Phosphoprotein</keyword>
<organism evidence="5">
    <name type="scientific">bioreactor metagenome</name>
    <dbReference type="NCBI Taxonomy" id="1076179"/>
    <lineage>
        <taxon>unclassified sequences</taxon>
        <taxon>metagenomes</taxon>
        <taxon>ecological metagenomes</taxon>
    </lineage>
</organism>
<dbReference type="PRINTS" id="PR00038">
    <property type="entry name" value="HTHLUXR"/>
</dbReference>
<feature type="domain" description="Response regulatory" evidence="4">
    <location>
        <begin position="6"/>
        <end position="122"/>
    </location>
</feature>
<sequence length="223" mass="24306">MSEKIRLLMVDDYPVVLSGLVAMFKNHDEIEVIGVANNGKKAIDLATTMHPHVILMNVAMPGMDGIEATRTIKRTNPEINILMFSGLSSNDKVMPALNAGAIGYILKDASEGELVQAIRQVAKGEAWLHPSIIGHVLKQLNGTEEQEGLIEKLTERELDVLKYMAKGYSNQEIAKLMVVSTATVHSHVSRILAKLEVSSRTQAVIYAMRAGVVTAFDDEPTAA</sequence>
<dbReference type="CDD" id="cd06170">
    <property type="entry name" value="LuxR_C_like"/>
    <property type="match status" value="1"/>
</dbReference>
<evidence type="ECO:0000256" key="1">
    <source>
        <dbReference type="ARBA" id="ARBA00022553"/>
    </source>
</evidence>
<dbReference type="AlphaFoldDB" id="A0A645CUD2"/>
<dbReference type="GO" id="GO:0000160">
    <property type="term" value="P:phosphorelay signal transduction system"/>
    <property type="evidence" value="ECO:0007669"/>
    <property type="project" value="InterPro"/>
</dbReference>